<reference evidence="5 6" key="2">
    <citation type="submission" date="2018-11" db="EMBL/GenBank/DDBJ databases">
        <authorList>
            <consortium name="Pathogen Informatics"/>
        </authorList>
    </citation>
    <scope>NUCLEOTIDE SEQUENCE [LARGE SCALE GENOMIC DNA]</scope>
    <source>
        <strain evidence="5 6">Egypt</strain>
    </source>
</reference>
<reference evidence="7" key="1">
    <citation type="submission" date="2016-06" db="UniProtKB">
        <authorList>
            <consortium name="WormBaseParasite"/>
        </authorList>
    </citation>
    <scope>IDENTIFICATION</scope>
</reference>
<evidence type="ECO:0000313" key="5">
    <source>
        <dbReference type="EMBL" id="VDP66771.1"/>
    </source>
</evidence>
<dbReference type="Pfam" id="PF03372">
    <property type="entry name" value="Exo_endo_phos"/>
    <property type="match status" value="1"/>
</dbReference>
<dbReference type="SMART" id="SM00476">
    <property type="entry name" value="DNaseIc"/>
    <property type="match status" value="1"/>
</dbReference>
<dbReference type="InterPro" id="IPR016202">
    <property type="entry name" value="DNase_I"/>
</dbReference>
<proteinExistence type="inferred from homology"/>
<dbReference type="Proteomes" id="UP000272942">
    <property type="component" value="Unassembled WGS sequence"/>
</dbReference>
<dbReference type="SUPFAM" id="SSF56219">
    <property type="entry name" value="DNase I-like"/>
    <property type="match status" value="1"/>
</dbReference>
<evidence type="ECO:0000313" key="7">
    <source>
        <dbReference type="WBParaSite" id="ECPE_0000255001-mRNA-1"/>
    </source>
</evidence>
<evidence type="ECO:0000256" key="3">
    <source>
        <dbReference type="ARBA" id="ARBA00022801"/>
    </source>
</evidence>
<dbReference type="GO" id="GO:0005634">
    <property type="term" value="C:nucleus"/>
    <property type="evidence" value="ECO:0007669"/>
    <property type="project" value="TreeGrafter"/>
</dbReference>
<dbReference type="GO" id="GO:0006308">
    <property type="term" value="P:DNA catabolic process"/>
    <property type="evidence" value="ECO:0007669"/>
    <property type="project" value="InterPro"/>
</dbReference>
<evidence type="ECO:0000313" key="6">
    <source>
        <dbReference type="Proteomes" id="UP000272942"/>
    </source>
</evidence>
<dbReference type="InterPro" id="IPR036691">
    <property type="entry name" value="Endo/exonu/phosph_ase_sf"/>
</dbReference>
<dbReference type="EMBL" id="UZAN01039689">
    <property type="protein sequence ID" value="VDP66771.1"/>
    <property type="molecule type" value="Genomic_DNA"/>
</dbReference>
<dbReference type="PANTHER" id="PTHR11371">
    <property type="entry name" value="DEOXYRIBONUCLEASE"/>
    <property type="match status" value="1"/>
</dbReference>
<evidence type="ECO:0000256" key="1">
    <source>
        <dbReference type="ARBA" id="ARBA00007359"/>
    </source>
</evidence>
<evidence type="ECO:0000259" key="4">
    <source>
        <dbReference type="Pfam" id="PF03372"/>
    </source>
</evidence>
<dbReference type="GO" id="GO:0003677">
    <property type="term" value="F:DNA binding"/>
    <property type="evidence" value="ECO:0007669"/>
    <property type="project" value="TreeGrafter"/>
</dbReference>
<evidence type="ECO:0000256" key="2">
    <source>
        <dbReference type="ARBA" id="ARBA00022722"/>
    </source>
</evidence>
<dbReference type="GO" id="GO:0004530">
    <property type="term" value="F:deoxyribonuclease I activity"/>
    <property type="evidence" value="ECO:0007669"/>
    <property type="project" value="TreeGrafter"/>
</dbReference>
<dbReference type="AlphaFoldDB" id="A0A183A6G5"/>
<organism evidence="7">
    <name type="scientific">Echinostoma caproni</name>
    <dbReference type="NCBI Taxonomy" id="27848"/>
    <lineage>
        <taxon>Eukaryota</taxon>
        <taxon>Metazoa</taxon>
        <taxon>Spiralia</taxon>
        <taxon>Lophotrochozoa</taxon>
        <taxon>Platyhelminthes</taxon>
        <taxon>Trematoda</taxon>
        <taxon>Digenea</taxon>
        <taxon>Plagiorchiida</taxon>
        <taxon>Echinostomata</taxon>
        <taxon>Echinostomatoidea</taxon>
        <taxon>Echinostomatidae</taxon>
        <taxon>Echinostoma</taxon>
    </lineage>
</organism>
<feature type="domain" description="Endonuclease/exonuclease/phosphatase" evidence="4">
    <location>
        <begin position="24"/>
        <end position="203"/>
    </location>
</feature>
<dbReference type="WBParaSite" id="ECPE_0000255001-mRNA-1">
    <property type="protein sequence ID" value="ECPE_0000255001-mRNA-1"/>
    <property type="gene ID" value="ECPE_0000255001"/>
</dbReference>
<keyword evidence="2" id="KW-0540">Nuclease</keyword>
<accession>A0A183A6G5</accession>
<comment type="similarity">
    <text evidence="1">Belongs to the DNase I family.</text>
</comment>
<dbReference type="InterPro" id="IPR005135">
    <property type="entry name" value="Endo/exonuclease/phosphatase"/>
</dbReference>
<protein>
    <submittedName>
        <fullName evidence="7">Endo/exonuclease/phosphatase domain-containing protein</fullName>
    </submittedName>
</protein>
<keyword evidence="3" id="KW-0378">Hydrolase</keyword>
<dbReference type="PANTHER" id="PTHR11371:SF31">
    <property type="entry name" value="EXTRACELLULAR NUCLEASE"/>
    <property type="match status" value="1"/>
</dbReference>
<dbReference type="Gene3D" id="3.60.10.10">
    <property type="entry name" value="Endonuclease/exonuclease/phosphatase"/>
    <property type="match status" value="1"/>
</dbReference>
<sequence length="232" mass="26607">MRLILFVGVLVVLVWPYQAYLISSFNIQVFGDKKMTNQEVVNILLEILKRYDLVCIQEIRDSDGDSFQKLVALLNEKFDRKNMYSSYAGDRLGRTNSKEQYGLIYKSKMFEVTDQRTYPNHQSRFERPPMQAHVTPKSAGIPNFELLVVHLDPQKVAEEMEALYDVAEEIKAKGKQNIMILGDMNAGCSYLSKKAKRNLRFVTDSSYTWLVGDDMDTTVGKSSCAYDRSVID</sequence>
<gene>
    <name evidence="5" type="ORF">ECPE_LOCUS2550</name>
</gene>
<dbReference type="PRINTS" id="PR00130">
    <property type="entry name" value="DNASEI"/>
</dbReference>
<dbReference type="OrthoDB" id="10061407at2759"/>
<name>A0A183A6G5_9TREM</name>
<keyword evidence="6" id="KW-1185">Reference proteome</keyword>